<dbReference type="PANTHER" id="PTHR23150">
    <property type="entry name" value="SULFATASE MODIFYING FACTOR 1, 2"/>
    <property type="match status" value="1"/>
</dbReference>
<dbReference type="SUPFAM" id="SSF56436">
    <property type="entry name" value="C-type lectin-like"/>
    <property type="match status" value="1"/>
</dbReference>
<organism evidence="2 3">
    <name type="scientific">Cyclobacterium xiamenense</name>
    <dbReference type="NCBI Taxonomy" id="1297121"/>
    <lineage>
        <taxon>Bacteria</taxon>
        <taxon>Pseudomonadati</taxon>
        <taxon>Bacteroidota</taxon>
        <taxon>Cytophagia</taxon>
        <taxon>Cytophagales</taxon>
        <taxon>Cyclobacteriaceae</taxon>
        <taxon>Cyclobacterium</taxon>
    </lineage>
</organism>
<dbReference type="InterPro" id="IPR051043">
    <property type="entry name" value="Sulfatase_Mod_Factor_Kinase"/>
</dbReference>
<feature type="domain" description="Sulfatase-modifying factor enzyme-like" evidence="1">
    <location>
        <begin position="69"/>
        <end position="374"/>
    </location>
</feature>
<evidence type="ECO:0000313" key="3">
    <source>
        <dbReference type="Proteomes" id="UP000199403"/>
    </source>
</evidence>
<dbReference type="STRING" id="1416801.SAMN05192553_101403"/>
<keyword evidence="3" id="KW-1185">Reference proteome</keyword>
<accession>A0A1H6U186</accession>
<protein>
    <submittedName>
        <fullName evidence="2">Formylglycine-generating enzyme, required for sulfatase activity, contains SUMF1/FGE domain</fullName>
    </submittedName>
</protein>
<evidence type="ECO:0000313" key="2">
    <source>
        <dbReference type="EMBL" id="SEI81702.1"/>
    </source>
</evidence>
<dbReference type="InterPro" id="IPR042095">
    <property type="entry name" value="SUMF_sf"/>
</dbReference>
<dbReference type="InterPro" id="IPR005532">
    <property type="entry name" value="SUMF_dom"/>
</dbReference>
<dbReference type="OrthoDB" id="9768004at2"/>
<dbReference type="Gene3D" id="3.90.1580.10">
    <property type="entry name" value="paralog of FGE (formylglycine-generating enzyme)"/>
    <property type="match status" value="1"/>
</dbReference>
<name>A0A1H6U186_9BACT</name>
<sequence>MNMHYRLWPFVILLVFGQFSCSSSSDSSENEAAGEEITDCHGTIPDRFAAGNAASAPAITERDAPVSHEGMVWIEGGTFTRGATDDRGRQDELPAHTAKVDGFWIDETEVTNRQFAEFVEATGYVTVAEKKPDWEEIKKQLPPGTPKPPDEVLVAASLTFHSPDQAVPLNNAGQWWQWTPEASWRQPQGPGSSIEGKEDYPVVHVAWEDAMAYAKWAGKRLPTEAEWEFAARGGLEEKSFPWGDDPVEKSGFMANIWQGEFPVTDKGEDGFQGLAPVKSFEANPYGLYDMAGNVWEWTNDWYREDYYSRLKNEVQVNPQGPSDSYDPQEPTVPKKIVKGGSFLCNVSYCEGYRVSAKMKSSPDTGLEHTGFRCVSSN</sequence>
<proteinExistence type="predicted"/>
<dbReference type="Pfam" id="PF03781">
    <property type="entry name" value="FGE-sulfatase"/>
    <property type="match status" value="1"/>
</dbReference>
<evidence type="ECO:0000259" key="1">
    <source>
        <dbReference type="Pfam" id="PF03781"/>
    </source>
</evidence>
<dbReference type="GO" id="GO:0120147">
    <property type="term" value="F:formylglycine-generating oxidase activity"/>
    <property type="evidence" value="ECO:0007669"/>
    <property type="project" value="TreeGrafter"/>
</dbReference>
<dbReference type="Proteomes" id="UP000199403">
    <property type="component" value="Unassembled WGS sequence"/>
</dbReference>
<reference evidence="3" key="1">
    <citation type="submission" date="2016-10" db="EMBL/GenBank/DDBJ databases">
        <authorList>
            <person name="Varghese N."/>
            <person name="Submissions S."/>
        </authorList>
    </citation>
    <scope>NUCLEOTIDE SEQUENCE [LARGE SCALE GENOMIC DNA]</scope>
    <source>
        <strain evidence="3">IBRC-M 10761</strain>
    </source>
</reference>
<dbReference type="PANTHER" id="PTHR23150:SF19">
    <property type="entry name" value="FORMYLGLYCINE-GENERATING ENZYME"/>
    <property type="match status" value="1"/>
</dbReference>
<dbReference type="EMBL" id="FNZH01000001">
    <property type="protein sequence ID" value="SEI81702.1"/>
    <property type="molecule type" value="Genomic_DNA"/>
</dbReference>
<dbReference type="InterPro" id="IPR016187">
    <property type="entry name" value="CTDL_fold"/>
</dbReference>
<dbReference type="AlphaFoldDB" id="A0A1H6U186"/>
<gene>
    <name evidence="2" type="ORF">SAMN05192553_101403</name>
</gene>